<evidence type="ECO:0000256" key="1">
    <source>
        <dbReference type="SAM" id="MobiDB-lite"/>
    </source>
</evidence>
<dbReference type="EMBL" id="JABEMA010000004">
    <property type="protein sequence ID" value="NNH21658.1"/>
    <property type="molecule type" value="Genomic_DNA"/>
</dbReference>
<sequence length="356" mass="38696">MVWSRKGDNAATHPKALAVKALAVREGDPRLFNEVRGFIDGCYSESAGHKTDYLVTEGMAIDQGGVERWEELVRVAVKVGLMTKVPRRREWMLFDDPAYVHLRLKADVDWEAQRKRDLRDDRLIGPVRLRDGDECRYCPRIVTWGPGHRVGNIYGTYDHFPPRQAATVDTLFVVCGKCNTQRNGRVGQPAPPDNVRDQLPPLKPAPVRPYYSRESAEFLTRLGYHVTPTGDGTVQQEQQPAPSAQTRATRAQEQQAAPSARPRPATAAGAATGAQRETSATPDGLTASAGPADPCPPCRDGPGRDGSGAASPSPPPAARASPSPTDAIPLPSPGRARPPRRRGARGRGARRTTEET</sequence>
<feature type="compositionally biased region" description="Low complexity" evidence="1">
    <location>
        <begin position="244"/>
        <end position="278"/>
    </location>
</feature>
<evidence type="ECO:0000313" key="3">
    <source>
        <dbReference type="Proteomes" id="UP000555552"/>
    </source>
</evidence>
<feature type="region of interest" description="Disordered" evidence="1">
    <location>
        <begin position="226"/>
        <end position="356"/>
    </location>
</feature>
<dbReference type="AlphaFoldDB" id="A0A849BVS2"/>
<evidence type="ECO:0008006" key="4">
    <source>
        <dbReference type="Google" id="ProtNLM"/>
    </source>
</evidence>
<organism evidence="2 3">
    <name type="scientific">Pseudokineococcus marinus</name>
    <dbReference type="NCBI Taxonomy" id="351215"/>
    <lineage>
        <taxon>Bacteria</taxon>
        <taxon>Bacillati</taxon>
        <taxon>Actinomycetota</taxon>
        <taxon>Actinomycetes</taxon>
        <taxon>Kineosporiales</taxon>
        <taxon>Kineosporiaceae</taxon>
        <taxon>Pseudokineococcus</taxon>
    </lineage>
</organism>
<dbReference type="Proteomes" id="UP000555552">
    <property type="component" value="Unassembled WGS sequence"/>
</dbReference>
<protein>
    <recommendedName>
        <fullName evidence="4">HNH endonuclease</fullName>
    </recommendedName>
</protein>
<evidence type="ECO:0000313" key="2">
    <source>
        <dbReference type="EMBL" id="NNH21658.1"/>
    </source>
</evidence>
<dbReference type="RefSeq" id="WP_171201526.1">
    <property type="nucleotide sequence ID" value="NZ_BAAANP010000006.1"/>
</dbReference>
<keyword evidence="3" id="KW-1185">Reference proteome</keyword>
<accession>A0A849BVS2</accession>
<reference evidence="2 3" key="1">
    <citation type="submission" date="2020-05" db="EMBL/GenBank/DDBJ databases">
        <title>MicrobeNet Type strains.</title>
        <authorList>
            <person name="Nicholson A.C."/>
        </authorList>
    </citation>
    <scope>NUCLEOTIDE SEQUENCE [LARGE SCALE GENOMIC DNA]</scope>
    <source>
        <strain evidence="2 3">JCM 14547</strain>
    </source>
</reference>
<gene>
    <name evidence="2" type="ORF">HLB09_00865</name>
</gene>
<feature type="region of interest" description="Disordered" evidence="1">
    <location>
        <begin position="182"/>
        <end position="208"/>
    </location>
</feature>
<feature type="compositionally biased region" description="Basic residues" evidence="1">
    <location>
        <begin position="337"/>
        <end position="350"/>
    </location>
</feature>
<proteinExistence type="predicted"/>
<comment type="caution">
    <text evidence="2">The sequence shown here is derived from an EMBL/GenBank/DDBJ whole genome shotgun (WGS) entry which is preliminary data.</text>
</comment>
<name>A0A849BVS2_9ACTN</name>
<feature type="compositionally biased region" description="Polar residues" evidence="1">
    <location>
        <begin position="230"/>
        <end position="243"/>
    </location>
</feature>